<dbReference type="CDD" id="cd01026">
    <property type="entry name" value="TOPRIM_OLD"/>
    <property type="match status" value="1"/>
</dbReference>
<dbReference type="InterPro" id="IPR027417">
    <property type="entry name" value="P-loop_NTPase"/>
</dbReference>
<dbReference type="Gene3D" id="3.40.50.300">
    <property type="entry name" value="P-loop containing nucleotide triphosphate hydrolases"/>
    <property type="match status" value="2"/>
</dbReference>
<proteinExistence type="predicted"/>
<evidence type="ECO:0000313" key="4">
    <source>
        <dbReference type="Proteomes" id="UP001596411"/>
    </source>
</evidence>
<dbReference type="InterPro" id="IPR003959">
    <property type="entry name" value="ATPase_AAA_core"/>
</dbReference>
<dbReference type="Pfam" id="PF13304">
    <property type="entry name" value="AAA_21"/>
    <property type="match status" value="1"/>
</dbReference>
<evidence type="ECO:0000259" key="1">
    <source>
        <dbReference type="Pfam" id="PF13304"/>
    </source>
</evidence>
<comment type="caution">
    <text evidence="3">The sequence shown here is derived from an EMBL/GenBank/DDBJ whole genome shotgun (WGS) entry which is preliminary data.</text>
</comment>
<dbReference type="SUPFAM" id="SSF52540">
    <property type="entry name" value="P-loop containing nucleoside triphosphate hydrolases"/>
    <property type="match status" value="1"/>
</dbReference>
<evidence type="ECO:0000259" key="2">
    <source>
        <dbReference type="Pfam" id="PF20469"/>
    </source>
</evidence>
<dbReference type="Proteomes" id="UP001596411">
    <property type="component" value="Unassembled WGS sequence"/>
</dbReference>
<evidence type="ECO:0000313" key="3">
    <source>
        <dbReference type="EMBL" id="MFC7091146.1"/>
    </source>
</evidence>
<accession>A0ABW2EYV9</accession>
<keyword evidence="4" id="KW-1185">Reference proteome</keyword>
<dbReference type="RefSeq" id="WP_346061967.1">
    <property type="nucleotide sequence ID" value="NZ_BAAADR010000006.1"/>
</dbReference>
<dbReference type="GO" id="GO:0004519">
    <property type="term" value="F:endonuclease activity"/>
    <property type="evidence" value="ECO:0007669"/>
    <property type="project" value="UniProtKB-KW"/>
</dbReference>
<reference evidence="4" key="1">
    <citation type="journal article" date="2019" name="Int. J. Syst. Evol. Microbiol.">
        <title>The Global Catalogue of Microorganisms (GCM) 10K type strain sequencing project: providing services to taxonomists for standard genome sequencing and annotation.</title>
        <authorList>
            <consortium name="The Broad Institute Genomics Platform"/>
            <consortium name="The Broad Institute Genome Sequencing Center for Infectious Disease"/>
            <person name="Wu L."/>
            <person name="Ma J."/>
        </authorList>
    </citation>
    <scope>NUCLEOTIDE SEQUENCE [LARGE SCALE GENOMIC DNA]</scope>
    <source>
        <strain evidence="4">CGMCC 1.13666</strain>
    </source>
</reference>
<sequence>MFIEELVLTNFRCFGPESTTIDLTHGLTTFVGVNGAGKTAVMQALQRLFGITGDQRRLRRQDFHIPAAELDAPLQRTLAIEAILAFPELDADDADVRAIPEFFQQMVADNSGRLKCRLFLGATWTDDGSLEGTIEQKYWAVRTFGPFTEADCIELKAIDRARIQMIYVPASRDGASQVTAFLRGRLWRAINWSQGVKETFADAGATLNSAFAAEAAVDVVVDTVQRRWQEVHTAGTDTTPLFRPVDLRFQEFIRKVEVVFRPDEAGRERALEDLSDGQRSLFHLAMTAATLDVEASIAADPVAAGFQPGGVPLPALTLIAVEEPENNLAPFYLSRIIRQIEDLTSGGRAQAVVSSHSASILARVDPSQVRHFRLNPADRTAQVRVIRLPAGHEDASKFVREAVRSYPELYFSRFAVLGEGASEEVVLPRLAKAMGLDIDRSFVAVVPLGGRHVNHLWRLLTDLDIPYATLLDLDWGRDGGGWGRIKTVCTQLLEIGVPVQEIFAQPNLANPSANLATFDANAIEDYAGIAEWAYALRRHNVFFSSPLDLDYSMLRAFPAAYQVTEQGRLGPSPRGEPRAAVFGEQGRGDLYAADQELLLRWYRYLFLGRGKPSTHVRALSSQTPEALMTHAPDELRALLTSIANRLTPAPQPEA</sequence>
<dbReference type="PANTHER" id="PTHR43581:SF2">
    <property type="entry name" value="EXCINUCLEASE ATPASE SUBUNIT"/>
    <property type="match status" value="1"/>
</dbReference>
<dbReference type="PANTHER" id="PTHR43581">
    <property type="entry name" value="ATP/GTP PHOSPHATASE"/>
    <property type="match status" value="1"/>
</dbReference>
<keyword evidence="3" id="KW-0255">Endonuclease</keyword>
<dbReference type="EMBL" id="JBHSZP010000033">
    <property type="protein sequence ID" value="MFC7091146.1"/>
    <property type="molecule type" value="Genomic_DNA"/>
</dbReference>
<gene>
    <name evidence="3" type="ORF">ACFQH5_16500</name>
</gene>
<keyword evidence="3" id="KW-0378">Hydrolase</keyword>
<feature type="domain" description="ATPase AAA-type core" evidence="1">
    <location>
        <begin position="27"/>
        <end position="361"/>
    </location>
</feature>
<protein>
    <submittedName>
        <fullName evidence="3">ATP-dependent endonuclease</fullName>
    </submittedName>
</protein>
<feature type="domain" description="OLD protein-like TOPRIM" evidence="2">
    <location>
        <begin position="411"/>
        <end position="474"/>
    </location>
</feature>
<dbReference type="InterPro" id="IPR034139">
    <property type="entry name" value="TOPRIM_OLD"/>
</dbReference>
<keyword evidence="3" id="KW-0540">Nuclease</keyword>
<dbReference type="Pfam" id="PF20469">
    <property type="entry name" value="OLD-like_TOPRIM"/>
    <property type="match status" value="1"/>
</dbReference>
<organism evidence="3 4">
    <name type="scientific">Halomonas salifodinae</name>
    <dbReference type="NCBI Taxonomy" id="438745"/>
    <lineage>
        <taxon>Bacteria</taxon>
        <taxon>Pseudomonadati</taxon>
        <taxon>Pseudomonadota</taxon>
        <taxon>Gammaproteobacteria</taxon>
        <taxon>Oceanospirillales</taxon>
        <taxon>Halomonadaceae</taxon>
        <taxon>Halomonas</taxon>
    </lineage>
</organism>
<dbReference type="InterPro" id="IPR051396">
    <property type="entry name" value="Bact_Antivir_Def_Nuclease"/>
</dbReference>
<name>A0ABW2EYV9_9GAMM</name>